<name>A0A8H7P191_9APHY</name>
<evidence type="ECO:0000256" key="5">
    <source>
        <dbReference type="ARBA" id="ARBA00023098"/>
    </source>
</evidence>
<dbReference type="GO" id="GO:0000253">
    <property type="term" value="F:3-beta-hydroxysteroid 3-dehydrogenase (NADP+) activity"/>
    <property type="evidence" value="ECO:0007669"/>
    <property type="project" value="UniProtKB-EC"/>
</dbReference>
<sequence length="422" mass="46615">MAQFTHTRLIIVVTGANGGVGFGVCHRLLVQLSERNPPDATPRFDIKPGCGQGEIEYDASAAGVTIILACRDLKRAEDARAALYGLLDAHIASLPEHSVAREYALEFRKKVQLETHKLDLSETRSVLQFGREVSQKYPYISHLICNAGVAKYSHLDFPKFFRQCFESPTGAIHHPAFNIQKTGTMSTDGLGYVWQCNVFGHYALFRSIQPLLSKYSSKSSTPARVLWTTSIDVLPAYNPADDWQLTKTDASYQASKFQLDLMSRELARRSSEDDGKVVHVLVSPGITATKMAAELLRPVILEWLMLLFFYFCRLLGSPHVLFSTYKAAIAASNLTLLPIEHIPRHIDGGAFPKFSAQNDRWGTESIGVEAVTEWEDHPGEGKEIIDRCERLYKAFVGAECKTNGVGNGVNGVNGINGASVHS</sequence>
<evidence type="ECO:0000256" key="1">
    <source>
        <dbReference type="ARBA" id="ARBA00022516"/>
    </source>
</evidence>
<dbReference type="AlphaFoldDB" id="A0A8H7P191"/>
<dbReference type="InterPro" id="IPR002347">
    <property type="entry name" value="SDR_fam"/>
</dbReference>
<dbReference type="GO" id="GO:0005741">
    <property type="term" value="C:mitochondrial outer membrane"/>
    <property type="evidence" value="ECO:0007669"/>
    <property type="project" value="TreeGrafter"/>
</dbReference>
<evidence type="ECO:0000256" key="3">
    <source>
        <dbReference type="ARBA" id="ARBA00022955"/>
    </source>
</evidence>
<dbReference type="GO" id="GO:0006694">
    <property type="term" value="P:steroid biosynthetic process"/>
    <property type="evidence" value="ECO:0007669"/>
    <property type="project" value="UniProtKB-KW"/>
</dbReference>
<evidence type="ECO:0000256" key="4">
    <source>
        <dbReference type="ARBA" id="ARBA00023002"/>
    </source>
</evidence>
<evidence type="ECO:0000256" key="6">
    <source>
        <dbReference type="ARBA" id="ARBA00023589"/>
    </source>
</evidence>
<keyword evidence="5" id="KW-0443">Lipid metabolism</keyword>
<gene>
    <name evidence="9" type="ORF">IEO21_05915</name>
</gene>
<accession>A0A8H7P191</accession>
<keyword evidence="3" id="KW-0752">Steroid biosynthesis</keyword>
<dbReference type="GO" id="GO:0005789">
    <property type="term" value="C:endoplasmic reticulum membrane"/>
    <property type="evidence" value="ECO:0007669"/>
    <property type="project" value="TreeGrafter"/>
</dbReference>
<evidence type="ECO:0000256" key="8">
    <source>
        <dbReference type="ARBA" id="ARBA00023621"/>
    </source>
</evidence>
<keyword evidence="1" id="KW-0444">Lipid biosynthesis</keyword>
<reference evidence="9" key="2">
    <citation type="journal article" name="Front. Microbiol.">
        <title>Degradative Capacity of Two Strains of Rhodonia placenta: From Phenotype to Genotype.</title>
        <authorList>
            <person name="Kolle M."/>
            <person name="Horta M.A.C."/>
            <person name="Nowrousian M."/>
            <person name="Ohm R.A."/>
            <person name="Benz J.P."/>
            <person name="Pilgard A."/>
        </authorList>
    </citation>
    <scope>NUCLEOTIDE SEQUENCE</scope>
    <source>
        <strain evidence="9">FPRL280</strain>
    </source>
</reference>
<keyword evidence="4" id="KW-0560">Oxidoreductase</keyword>
<dbReference type="PRINTS" id="PR00081">
    <property type="entry name" value="GDHRDH"/>
</dbReference>
<evidence type="ECO:0000313" key="10">
    <source>
        <dbReference type="Proteomes" id="UP000639403"/>
    </source>
</evidence>
<dbReference type="GO" id="GO:0005811">
    <property type="term" value="C:lipid droplet"/>
    <property type="evidence" value="ECO:0007669"/>
    <property type="project" value="TreeGrafter"/>
</dbReference>
<comment type="similarity">
    <text evidence="7">Belongs to the short-chain dehydrogenases/reductases (SDR) family. ERG27 subfamily.</text>
</comment>
<reference evidence="9" key="1">
    <citation type="submission" date="2020-11" db="EMBL/GenBank/DDBJ databases">
        <authorList>
            <person name="Koelle M."/>
            <person name="Horta M.A.C."/>
            <person name="Nowrousian M."/>
            <person name="Ohm R.A."/>
            <person name="Benz P."/>
            <person name="Pilgard A."/>
        </authorList>
    </citation>
    <scope>NUCLEOTIDE SEQUENCE</scope>
    <source>
        <strain evidence="9">FPRL280</strain>
    </source>
</reference>
<comment type="caution">
    <text evidence="9">The sequence shown here is derived from an EMBL/GenBank/DDBJ whole genome shotgun (WGS) entry which is preliminary data.</text>
</comment>
<dbReference type="PANTHER" id="PTHR43647:SF1">
    <property type="entry name" value="3-KETO-STEROID REDUCTASE ERG27"/>
    <property type="match status" value="1"/>
</dbReference>
<protein>
    <recommendedName>
        <fullName evidence="8">3beta-hydroxysteroid 3-dehydrogenase</fullName>
        <ecNumber evidence="8">1.1.1.270</ecNumber>
    </recommendedName>
</protein>
<dbReference type="PANTHER" id="PTHR43647">
    <property type="entry name" value="DEHYDROGENASE"/>
    <property type="match status" value="1"/>
</dbReference>
<dbReference type="EC" id="1.1.1.270" evidence="8"/>
<dbReference type="InterPro" id="IPR051593">
    <property type="entry name" value="Ergosterol_Biosynth_ERG27"/>
</dbReference>
<comment type="pathway">
    <text evidence="6">Steroid biosynthesis; zymosterol biosynthesis; zymosterol from lanosterol: step 5/6.</text>
</comment>
<dbReference type="SUPFAM" id="SSF51735">
    <property type="entry name" value="NAD(P)-binding Rossmann-fold domains"/>
    <property type="match status" value="1"/>
</dbReference>
<evidence type="ECO:0000256" key="7">
    <source>
        <dbReference type="ARBA" id="ARBA00023593"/>
    </source>
</evidence>
<organism evidence="9 10">
    <name type="scientific">Rhodonia placenta</name>
    <dbReference type="NCBI Taxonomy" id="104341"/>
    <lineage>
        <taxon>Eukaryota</taxon>
        <taxon>Fungi</taxon>
        <taxon>Dikarya</taxon>
        <taxon>Basidiomycota</taxon>
        <taxon>Agaricomycotina</taxon>
        <taxon>Agaricomycetes</taxon>
        <taxon>Polyporales</taxon>
        <taxon>Adustoporiaceae</taxon>
        <taxon>Rhodonia</taxon>
    </lineage>
</organism>
<evidence type="ECO:0000256" key="2">
    <source>
        <dbReference type="ARBA" id="ARBA00022857"/>
    </source>
</evidence>
<keyword evidence="2" id="KW-0521">NADP</keyword>
<dbReference type="EMBL" id="JADOXO010000119">
    <property type="protein sequence ID" value="KAF9812864.1"/>
    <property type="molecule type" value="Genomic_DNA"/>
</dbReference>
<dbReference type="InterPro" id="IPR036291">
    <property type="entry name" value="NAD(P)-bd_dom_sf"/>
</dbReference>
<proteinExistence type="inferred from homology"/>
<evidence type="ECO:0000313" key="9">
    <source>
        <dbReference type="EMBL" id="KAF9812864.1"/>
    </source>
</evidence>
<dbReference type="Proteomes" id="UP000639403">
    <property type="component" value="Unassembled WGS sequence"/>
</dbReference>
<dbReference type="Gene3D" id="3.40.50.720">
    <property type="entry name" value="NAD(P)-binding Rossmann-like Domain"/>
    <property type="match status" value="1"/>
</dbReference>